<accession>A0A5B7J546</accession>
<dbReference type="EMBL" id="VSRR010075115">
    <property type="protein sequence ID" value="MPC87634.1"/>
    <property type="molecule type" value="Genomic_DNA"/>
</dbReference>
<feature type="region of interest" description="Disordered" evidence="1">
    <location>
        <begin position="1"/>
        <end position="82"/>
    </location>
</feature>
<evidence type="ECO:0000313" key="2">
    <source>
        <dbReference type="EMBL" id="MPC87634.1"/>
    </source>
</evidence>
<evidence type="ECO:0000313" key="3">
    <source>
        <dbReference type="Proteomes" id="UP000324222"/>
    </source>
</evidence>
<keyword evidence="3" id="KW-1185">Reference proteome</keyword>
<feature type="compositionally biased region" description="Basic and acidic residues" evidence="1">
    <location>
        <begin position="73"/>
        <end position="82"/>
    </location>
</feature>
<dbReference type="AlphaFoldDB" id="A0A5B7J546"/>
<evidence type="ECO:0000256" key="1">
    <source>
        <dbReference type="SAM" id="MobiDB-lite"/>
    </source>
</evidence>
<feature type="compositionally biased region" description="Basic and acidic residues" evidence="1">
    <location>
        <begin position="11"/>
        <end position="24"/>
    </location>
</feature>
<comment type="caution">
    <text evidence="2">The sequence shown here is derived from an EMBL/GenBank/DDBJ whole genome shotgun (WGS) entry which is preliminary data.</text>
</comment>
<sequence length="82" mass="8658">MNEGGEGSTVPREERRHRTRERTSRRSRSRGAFLPRTRVQASLCPPLKSLWGDKDGSGGDGGSVGVGMATCGVERDDGGGVG</sequence>
<organism evidence="2 3">
    <name type="scientific">Portunus trituberculatus</name>
    <name type="common">Swimming crab</name>
    <name type="synonym">Neptunus trituberculatus</name>
    <dbReference type="NCBI Taxonomy" id="210409"/>
    <lineage>
        <taxon>Eukaryota</taxon>
        <taxon>Metazoa</taxon>
        <taxon>Ecdysozoa</taxon>
        <taxon>Arthropoda</taxon>
        <taxon>Crustacea</taxon>
        <taxon>Multicrustacea</taxon>
        <taxon>Malacostraca</taxon>
        <taxon>Eumalacostraca</taxon>
        <taxon>Eucarida</taxon>
        <taxon>Decapoda</taxon>
        <taxon>Pleocyemata</taxon>
        <taxon>Brachyura</taxon>
        <taxon>Eubrachyura</taxon>
        <taxon>Portunoidea</taxon>
        <taxon>Portunidae</taxon>
        <taxon>Portuninae</taxon>
        <taxon>Portunus</taxon>
    </lineage>
</organism>
<proteinExistence type="predicted"/>
<name>A0A5B7J546_PORTR</name>
<gene>
    <name evidence="2" type="ORF">E2C01_082504</name>
</gene>
<dbReference type="Proteomes" id="UP000324222">
    <property type="component" value="Unassembled WGS sequence"/>
</dbReference>
<reference evidence="2 3" key="1">
    <citation type="submission" date="2019-05" db="EMBL/GenBank/DDBJ databases">
        <title>Another draft genome of Portunus trituberculatus and its Hox gene families provides insights of decapod evolution.</title>
        <authorList>
            <person name="Jeong J.-H."/>
            <person name="Song I."/>
            <person name="Kim S."/>
            <person name="Choi T."/>
            <person name="Kim D."/>
            <person name="Ryu S."/>
            <person name="Kim W."/>
        </authorList>
    </citation>
    <scope>NUCLEOTIDE SEQUENCE [LARGE SCALE GENOMIC DNA]</scope>
    <source>
        <tissue evidence="2">Muscle</tissue>
    </source>
</reference>
<protein>
    <submittedName>
        <fullName evidence="2">Uncharacterized protein</fullName>
    </submittedName>
</protein>